<evidence type="ECO:0000313" key="1">
    <source>
        <dbReference type="EMBL" id="TFK04034.1"/>
    </source>
</evidence>
<gene>
    <name evidence="1" type="ORF">DR999_PMT13500</name>
</gene>
<dbReference type="EMBL" id="QXTE01000147">
    <property type="protein sequence ID" value="TFK04034.1"/>
    <property type="molecule type" value="Genomic_DNA"/>
</dbReference>
<dbReference type="Proteomes" id="UP000297703">
    <property type="component" value="Unassembled WGS sequence"/>
</dbReference>
<name>A0A4D9EBJ8_9SAUR</name>
<keyword evidence="2" id="KW-1185">Reference proteome</keyword>
<evidence type="ECO:0000313" key="2">
    <source>
        <dbReference type="Proteomes" id="UP000297703"/>
    </source>
</evidence>
<protein>
    <submittedName>
        <fullName evidence="1">Contactin-associated protein-like 2</fullName>
    </submittedName>
</protein>
<dbReference type="AlphaFoldDB" id="A0A4D9EBJ8"/>
<proteinExistence type="predicted"/>
<reference evidence="1 2" key="1">
    <citation type="submission" date="2019-04" db="EMBL/GenBank/DDBJ databases">
        <title>Draft genome of the big-headed turtle Platysternon megacephalum.</title>
        <authorList>
            <person name="Gong S."/>
        </authorList>
    </citation>
    <scope>NUCLEOTIDE SEQUENCE [LARGE SCALE GENOMIC DNA]</scope>
    <source>
        <strain evidence="1">DO16091913</strain>
        <tissue evidence="1">Muscle</tissue>
    </source>
</reference>
<sequence length="104" mass="11587">MEQREALCAGQPHESAQSFVPSFSTTHLRCETHSALPWFSDDSPKCEITVPPRFIQATAVVMSQDDAFRNVFIEPESTKSPGRFVLNFCRAQHNHPAGPETEAV</sequence>
<organism evidence="1 2">
    <name type="scientific">Platysternon megacephalum</name>
    <name type="common">big-headed turtle</name>
    <dbReference type="NCBI Taxonomy" id="55544"/>
    <lineage>
        <taxon>Eukaryota</taxon>
        <taxon>Metazoa</taxon>
        <taxon>Chordata</taxon>
        <taxon>Craniata</taxon>
        <taxon>Vertebrata</taxon>
        <taxon>Euteleostomi</taxon>
        <taxon>Archelosauria</taxon>
        <taxon>Testudinata</taxon>
        <taxon>Testudines</taxon>
        <taxon>Cryptodira</taxon>
        <taxon>Durocryptodira</taxon>
        <taxon>Testudinoidea</taxon>
        <taxon>Platysternidae</taxon>
        <taxon>Platysternon</taxon>
    </lineage>
</organism>
<comment type="caution">
    <text evidence="1">The sequence shown here is derived from an EMBL/GenBank/DDBJ whole genome shotgun (WGS) entry which is preliminary data.</text>
</comment>
<reference evidence="1 2" key="2">
    <citation type="submission" date="2019-04" db="EMBL/GenBank/DDBJ databases">
        <title>The genome sequence of big-headed turtle.</title>
        <authorList>
            <person name="Gong S."/>
        </authorList>
    </citation>
    <scope>NUCLEOTIDE SEQUENCE [LARGE SCALE GENOMIC DNA]</scope>
    <source>
        <strain evidence="1">DO16091913</strain>
        <tissue evidence="1">Muscle</tissue>
    </source>
</reference>
<accession>A0A4D9EBJ8</accession>